<evidence type="ECO:0000256" key="1">
    <source>
        <dbReference type="ARBA" id="ARBA00005417"/>
    </source>
</evidence>
<evidence type="ECO:0000256" key="4">
    <source>
        <dbReference type="ARBA" id="ARBA00022840"/>
    </source>
</evidence>
<evidence type="ECO:0000313" key="7">
    <source>
        <dbReference type="Proteomes" id="UP000245252"/>
    </source>
</evidence>
<reference evidence="6 7" key="1">
    <citation type="submission" date="2018-05" db="EMBL/GenBank/DDBJ databases">
        <title>The draft genome of strain NS-104.</title>
        <authorList>
            <person name="Hang P."/>
            <person name="Jiang J."/>
        </authorList>
    </citation>
    <scope>NUCLEOTIDE SEQUENCE [LARGE SCALE GENOMIC DNA]</scope>
    <source>
        <strain evidence="6 7">NS-104</strain>
    </source>
</reference>
<dbReference type="AlphaFoldDB" id="A0A2U2DRH0"/>
<dbReference type="Pfam" id="PF08402">
    <property type="entry name" value="TOBE_2"/>
    <property type="match status" value="1"/>
</dbReference>
<dbReference type="GO" id="GO:0043190">
    <property type="term" value="C:ATP-binding cassette (ABC) transporter complex"/>
    <property type="evidence" value="ECO:0007669"/>
    <property type="project" value="InterPro"/>
</dbReference>
<keyword evidence="7" id="KW-1185">Reference proteome</keyword>
<dbReference type="GO" id="GO:0016887">
    <property type="term" value="F:ATP hydrolysis activity"/>
    <property type="evidence" value="ECO:0007669"/>
    <property type="project" value="InterPro"/>
</dbReference>
<dbReference type="InterPro" id="IPR003593">
    <property type="entry name" value="AAA+_ATPase"/>
</dbReference>
<dbReference type="InterPro" id="IPR027417">
    <property type="entry name" value="P-loop_NTPase"/>
</dbReference>
<dbReference type="InterPro" id="IPR003439">
    <property type="entry name" value="ABC_transporter-like_ATP-bd"/>
</dbReference>
<keyword evidence="3" id="KW-0547">Nucleotide-binding</keyword>
<comment type="similarity">
    <text evidence="1">Belongs to the ABC transporter superfamily.</text>
</comment>
<dbReference type="Gene3D" id="2.40.50.100">
    <property type="match status" value="1"/>
</dbReference>
<evidence type="ECO:0000313" key="6">
    <source>
        <dbReference type="EMBL" id="PWE55819.1"/>
    </source>
</evidence>
<dbReference type="PROSITE" id="PS00211">
    <property type="entry name" value="ABC_TRANSPORTER_1"/>
    <property type="match status" value="1"/>
</dbReference>
<dbReference type="InterPro" id="IPR008995">
    <property type="entry name" value="Mo/tungstate-bd_C_term_dom"/>
</dbReference>
<accession>A0A2U2DRH0</accession>
<dbReference type="InterPro" id="IPR050093">
    <property type="entry name" value="ABC_SmlMolc_Importer"/>
</dbReference>
<dbReference type="EMBL" id="QFBC01000005">
    <property type="protein sequence ID" value="PWE55819.1"/>
    <property type="molecule type" value="Genomic_DNA"/>
</dbReference>
<dbReference type="PANTHER" id="PTHR42781">
    <property type="entry name" value="SPERMIDINE/PUTRESCINE IMPORT ATP-BINDING PROTEIN POTA"/>
    <property type="match status" value="1"/>
</dbReference>
<name>A0A2U2DRH0_9HYPH</name>
<dbReference type="InterPro" id="IPR013611">
    <property type="entry name" value="Transp-assoc_OB_typ2"/>
</dbReference>
<proteinExistence type="inferred from homology"/>
<keyword evidence="4 6" id="KW-0067">ATP-binding</keyword>
<dbReference type="SUPFAM" id="SSF52540">
    <property type="entry name" value="P-loop containing nucleoside triphosphate hydrolases"/>
    <property type="match status" value="1"/>
</dbReference>
<sequence>MKCCCDGLPPGRPVLFHFFIQRSRKLSLVGPIIDAADIVKDYGSARALHGVSLEVGAGEFLALVGPSGCGKTTLLKILAGFEEPTGGRLEIQGKDMRGVPAANRPTRIVFQKLALFPHKTVAENIGFPLKLQKVAKPESDSRVRAMLDLMHLKPEYLTRYPAQLSGGEQQRVALARALVSQPGVLLLDEPMSALDAKLKKSLQAELKKLHREIGTSFVLVTHDLEEAMMLADRICVMRSGHVVQIGTPADIYYRPANMFVAGFIGETNFLPVTATKTAAGATVTSPLIPGASAEIPAEHVSPALSAAGTALLVRPESTRFVKGDASPGEWVLDGEVEEYFIKGASTQYRIRVAGLPAAVVMDLPGSIVLPARVGESVRVGFQPAHAFLLSE</sequence>
<gene>
    <name evidence="6" type="ORF">DEM27_14205</name>
</gene>
<dbReference type="SMART" id="SM00382">
    <property type="entry name" value="AAA"/>
    <property type="match status" value="1"/>
</dbReference>
<dbReference type="GO" id="GO:0022857">
    <property type="term" value="F:transmembrane transporter activity"/>
    <property type="evidence" value="ECO:0007669"/>
    <property type="project" value="InterPro"/>
</dbReference>
<organism evidence="6 7">
    <name type="scientific">Metarhizobium album</name>
    <dbReference type="NCBI Taxonomy" id="2182425"/>
    <lineage>
        <taxon>Bacteria</taxon>
        <taxon>Pseudomonadati</taxon>
        <taxon>Pseudomonadota</taxon>
        <taxon>Alphaproteobacteria</taxon>
        <taxon>Hyphomicrobiales</taxon>
        <taxon>Rhizobiaceae</taxon>
        <taxon>Metarhizobium</taxon>
    </lineage>
</organism>
<evidence type="ECO:0000256" key="3">
    <source>
        <dbReference type="ARBA" id="ARBA00022741"/>
    </source>
</evidence>
<dbReference type="PANTHER" id="PTHR42781:SF4">
    <property type="entry name" value="SPERMIDINE_PUTRESCINE IMPORT ATP-BINDING PROTEIN POTA"/>
    <property type="match status" value="1"/>
</dbReference>
<dbReference type="FunFam" id="3.40.50.300:FF:000425">
    <property type="entry name" value="Probable ABC transporter, ATP-binding subunit"/>
    <property type="match status" value="1"/>
</dbReference>
<dbReference type="GO" id="GO:0005524">
    <property type="term" value="F:ATP binding"/>
    <property type="evidence" value="ECO:0007669"/>
    <property type="project" value="UniProtKB-KW"/>
</dbReference>
<dbReference type="Gene3D" id="3.40.50.300">
    <property type="entry name" value="P-loop containing nucleotide triphosphate hydrolases"/>
    <property type="match status" value="1"/>
</dbReference>
<feature type="domain" description="ABC transporter" evidence="5">
    <location>
        <begin position="33"/>
        <end position="264"/>
    </location>
</feature>
<keyword evidence="2" id="KW-0813">Transport</keyword>
<dbReference type="Pfam" id="PF00005">
    <property type="entry name" value="ABC_tran"/>
    <property type="match status" value="1"/>
</dbReference>
<evidence type="ECO:0000259" key="5">
    <source>
        <dbReference type="PROSITE" id="PS50893"/>
    </source>
</evidence>
<dbReference type="SUPFAM" id="SSF50331">
    <property type="entry name" value="MOP-like"/>
    <property type="match status" value="1"/>
</dbReference>
<dbReference type="InterPro" id="IPR017871">
    <property type="entry name" value="ABC_transporter-like_CS"/>
</dbReference>
<dbReference type="OrthoDB" id="9802264at2"/>
<dbReference type="Proteomes" id="UP000245252">
    <property type="component" value="Unassembled WGS sequence"/>
</dbReference>
<evidence type="ECO:0000256" key="2">
    <source>
        <dbReference type="ARBA" id="ARBA00022448"/>
    </source>
</evidence>
<comment type="caution">
    <text evidence="6">The sequence shown here is derived from an EMBL/GenBank/DDBJ whole genome shotgun (WGS) entry which is preliminary data.</text>
</comment>
<dbReference type="GO" id="GO:0015697">
    <property type="term" value="P:quaternary ammonium group transport"/>
    <property type="evidence" value="ECO:0007669"/>
    <property type="project" value="UniProtKB-ARBA"/>
</dbReference>
<dbReference type="PROSITE" id="PS50893">
    <property type="entry name" value="ABC_TRANSPORTER_2"/>
    <property type="match status" value="1"/>
</dbReference>
<protein>
    <submittedName>
        <fullName evidence="6">Spermidine/putrescine ABC transporter ATP-binding protein</fullName>
    </submittedName>
</protein>